<sequence length="149" mass="16966">MTVFLFFCETNLLIKTNHKKKGIMPHMPLIDVLISDIKSIDLHEKISEILCIKYLQLLPKESDDIEEIIFGDFQRLIGAKIMKIRGKKFLMIVLRSVISFIVTLPRKKFKDHPISYHKCSLSYKSCSLQAFGKTSCGFALGMGSVHAGF</sequence>
<dbReference type="EMBL" id="LLXJ01000674">
    <property type="protein sequence ID" value="PKC07133.1"/>
    <property type="molecule type" value="Genomic_DNA"/>
</dbReference>
<evidence type="ECO:0000313" key="2">
    <source>
        <dbReference type="Proteomes" id="UP000232722"/>
    </source>
</evidence>
<name>A0A2N0PK08_9GLOM</name>
<dbReference type="AlphaFoldDB" id="A0A2N0PK08"/>
<reference evidence="1 2" key="2">
    <citation type="submission" date="2017-09" db="EMBL/GenBank/DDBJ databases">
        <title>Extensive intraspecific genome diversity in a model arbuscular mycorrhizal fungus.</title>
        <authorList>
            <person name="Chen E.C."/>
            <person name="Morin E."/>
            <person name="Beaudet D."/>
            <person name="Noel J."/>
            <person name="Ndikumana S."/>
            <person name="Charron P."/>
            <person name="St-Onge C."/>
            <person name="Giorgi J."/>
            <person name="Grigoriev I.V."/>
            <person name="Roux C."/>
            <person name="Martin F.M."/>
            <person name="Corradi N."/>
        </authorList>
    </citation>
    <scope>NUCLEOTIDE SEQUENCE [LARGE SCALE GENOMIC DNA]</scope>
    <source>
        <strain evidence="1 2">A5</strain>
    </source>
</reference>
<comment type="caution">
    <text evidence="1">The sequence shown here is derived from an EMBL/GenBank/DDBJ whole genome shotgun (WGS) entry which is preliminary data.</text>
</comment>
<organism evidence="1 2">
    <name type="scientific">Rhizophagus irregularis</name>
    <dbReference type="NCBI Taxonomy" id="588596"/>
    <lineage>
        <taxon>Eukaryota</taxon>
        <taxon>Fungi</taxon>
        <taxon>Fungi incertae sedis</taxon>
        <taxon>Mucoromycota</taxon>
        <taxon>Glomeromycotina</taxon>
        <taxon>Glomeromycetes</taxon>
        <taxon>Glomerales</taxon>
        <taxon>Glomeraceae</taxon>
        <taxon>Rhizophagus</taxon>
    </lineage>
</organism>
<protein>
    <submittedName>
        <fullName evidence="1">Uncharacterized protein</fullName>
    </submittedName>
</protein>
<gene>
    <name evidence="1" type="ORF">RhiirA5_377284</name>
</gene>
<proteinExistence type="predicted"/>
<accession>A0A2N0PK08</accession>
<dbReference type="Proteomes" id="UP000232722">
    <property type="component" value="Unassembled WGS sequence"/>
</dbReference>
<reference evidence="1 2" key="1">
    <citation type="submission" date="2016-04" db="EMBL/GenBank/DDBJ databases">
        <title>Genome analyses suggest a sexual origin of heterokaryosis in a supposedly ancient asexual fungus.</title>
        <authorList>
            <person name="Ropars J."/>
            <person name="Sedzielewska K."/>
            <person name="Noel J."/>
            <person name="Charron P."/>
            <person name="Farinelli L."/>
            <person name="Marton T."/>
            <person name="Kruger M."/>
            <person name="Pelin A."/>
            <person name="Brachmann A."/>
            <person name="Corradi N."/>
        </authorList>
    </citation>
    <scope>NUCLEOTIDE SEQUENCE [LARGE SCALE GENOMIC DNA]</scope>
    <source>
        <strain evidence="1 2">A5</strain>
    </source>
</reference>
<evidence type="ECO:0000313" key="1">
    <source>
        <dbReference type="EMBL" id="PKC07133.1"/>
    </source>
</evidence>